<dbReference type="InterPro" id="IPR029016">
    <property type="entry name" value="GAF-like_dom_sf"/>
</dbReference>
<dbReference type="EMBL" id="CP021354">
    <property type="protein sequence ID" value="AWK71651.1"/>
    <property type="molecule type" value="Genomic_DNA"/>
</dbReference>
<comment type="similarity">
    <text evidence="1">Belongs to the non-flavoprotein flavin reductase family.</text>
</comment>
<dbReference type="PANTHER" id="PTHR30466:SF11">
    <property type="entry name" value="FLAVIN-DEPENDENT MONOOXYGENASE, REDUCTASE SUBUNIT HSAB"/>
    <property type="match status" value="1"/>
</dbReference>
<dbReference type="AlphaFoldDB" id="A0A2S2BSR7"/>
<dbReference type="KEGG" id="roz:CBI38_08645"/>
<proteinExistence type="inferred from homology"/>
<dbReference type="SUPFAM" id="SSF55781">
    <property type="entry name" value="GAF domain-like"/>
    <property type="match status" value="1"/>
</dbReference>
<evidence type="ECO:0000256" key="2">
    <source>
        <dbReference type="ARBA" id="ARBA00023002"/>
    </source>
</evidence>
<dbReference type="InterPro" id="IPR050268">
    <property type="entry name" value="NADH-dep_flavin_reductase"/>
</dbReference>
<dbReference type="Gene3D" id="3.30.450.40">
    <property type="match status" value="1"/>
</dbReference>
<keyword evidence="5" id="KW-1185">Reference proteome</keyword>
<dbReference type="InterPro" id="IPR002563">
    <property type="entry name" value="Flavin_Rdtase-like_dom"/>
</dbReference>
<sequence length="397" mass="42362">MTLTDTSTVIDPGHFRTVLGHFPTGVVAITSTDSAGGPVGMAVGSFTSVSLDPALVAFLPDKSSSTFPKIRESGRFCVNVLGAGQQDVCRSLAMKGSDKFASISWTPTNRNNPRIHECIAWIDCTIETIHDAGDHFLVIGRVTSLEVDDAASPLIFFQGGYGCFSSTSLTAPGEADLLRPLSIVDQARSEMDAVARELGVECCASVAIRDQLVLVGSSMASTLPTSPHTRLGQRMPFVPPLALPLMAWSEGRERDKWIGRGGGALDRALLEQAISRVRDRGWSLVLRSDAQVRFEGAVARLPLTGATGDLASDVTEAARALSLEGYEPAEIEPAATYDVRIISAPVFGEDSQPALLLSLYQLPRQLSGATVEQYRNRLMTAAERVTARLGGCTPTVT</sequence>
<dbReference type="OrthoDB" id="9792858at2"/>
<evidence type="ECO:0000256" key="1">
    <source>
        <dbReference type="ARBA" id="ARBA00008898"/>
    </source>
</evidence>
<dbReference type="InterPro" id="IPR012349">
    <property type="entry name" value="Split_barrel_FMN-bd"/>
</dbReference>
<accession>A0A2S2BSR7</accession>
<dbReference type="PROSITE" id="PS51078">
    <property type="entry name" value="ICLR_ED"/>
    <property type="match status" value="1"/>
</dbReference>
<feature type="domain" description="IclR-ED" evidence="3">
    <location>
        <begin position="168"/>
        <end position="391"/>
    </location>
</feature>
<dbReference type="InterPro" id="IPR014757">
    <property type="entry name" value="Tscrpt_reg_IclR_C"/>
</dbReference>
<dbReference type="PANTHER" id="PTHR30466">
    <property type="entry name" value="FLAVIN REDUCTASE"/>
    <property type="match status" value="1"/>
</dbReference>
<dbReference type="GO" id="GO:0010181">
    <property type="term" value="F:FMN binding"/>
    <property type="evidence" value="ECO:0007669"/>
    <property type="project" value="InterPro"/>
</dbReference>
<evidence type="ECO:0000313" key="5">
    <source>
        <dbReference type="Proteomes" id="UP000245711"/>
    </source>
</evidence>
<protein>
    <recommendedName>
        <fullName evidence="3">IclR-ED domain-containing protein</fullName>
    </recommendedName>
</protein>
<dbReference type="Pfam" id="PF01613">
    <property type="entry name" value="Flavin_Reduct"/>
    <property type="match status" value="1"/>
</dbReference>
<evidence type="ECO:0000259" key="3">
    <source>
        <dbReference type="PROSITE" id="PS51078"/>
    </source>
</evidence>
<dbReference type="Gene3D" id="2.30.110.10">
    <property type="entry name" value="Electron Transport, Fmn-binding Protein, Chain A"/>
    <property type="match status" value="1"/>
</dbReference>
<keyword evidence="2" id="KW-0560">Oxidoreductase</keyword>
<dbReference type="RefSeq" id="WP_109328111.1">
    <property type="nucleotide sequence ID" value="NZ_CP021354.1"/>
</dbReference>
<gene>
    <name evidence="4" type="ORF">CBI38_08645</name>
</gene>
<dbReference type="GO" id="GO:0042602">
    <property type="term" value="F:riboflavin reductase (NADPH) activity"/>
    <property type="evidence" value="ECO:0007669"/>
    <property type="project" value="TreeGrafter"/>
</dbReference>
<name>A0A2S2BSR7_9NOCA</name>
<organism evidence="4 5">
    <name type="scientific">Rhodococcus oxybenzonivorans</name>
    <dbReference type="NCBI Taxonomy" id="1990687"/>
    <lineage>
        <taxon>Bacteria</taxon>
        <taxon>Bacillati</taxon>
        <taxon>Actinomycetota</taxon>
        <taxon>Actinomycetes</taxon>
        <taxon>Mycobacteriales</taxon>
        <taxon>Nocardiaceae</taxon>
        <taxon>Rhodococcus</taxon>
    </lineage>
</organism>
<dbReference type="SMART" id="SM00903">
    <property type="entry name" value="Flavin_Reduct"/>
    <property type="match status" value="1"/>
</dbReference>
<evidence type="ECO:0000313" key="4">
    <source>
        <dbReference type="EMBL" id="AWK71651.1"/>
    </source>
</evidence>
<reference evidence="4 5" key="1">
    <citation type="submission" date="2017-05" db="EMBL/GenBank/DDBJ databases">
        <title>Isolation of Rhodococcus sp. S2-17 biodegrading of BP-3.</title>
        <authorList>
            <person name="Lee Y."/>
            <person name="Kim K.H."/>
            <person name="Chun B.H."/>
            <person name="Jung H.S."/>
            <person name="Jeon C.O."/>
        </authorList>
    </citation>
    <scope>NUCLEOTIDE SEQUENCE [LARGE SCALE GENOMIC DNA]</scope>
    <source>
        <strain evidence="4 5">S2-17</strain>
    </source>
</reference>
<dbReference type="Proteomes" id="UP000245711">
    <property type="component" value="Chromosome"/>
</dbReference>
<dbReference type="SUPFAM" id="SSF50475">
    <property type="entry name" value="FMN-binding split barrel"/>
    <property type="match status" value="1"/>
</dbReference>